<dbReference type="Gene3D" id="3.40.50.2000">
    <property type="entry name" value="Glycogen Phosphorylase B"/>
    <property type="match status" value="2"/>
</dbReference>
<name>A0A089QF71_9LACO</name>
<dbReference type="AlphaFoldDB" id="A0A089QF71"/>
<evidence type="ECO:0000313" key="5">
    <source>
        <dbReference type="EMBL" id="PAY48627.1"/>
    </source>
</evidence>
<reference evidence="6" key="3">
    <citation type="submission" date="2023-04" db="EMBL/GenBank/DDBJ databases">
        <title>Four porcine-derived lactic acid bacteria strains analyses and their evaluation as potential probiotics based on genomics.</title>
        <authorList>
            <person name="Niu D."/>
        </authorList>
    </citation>
    <scope>NUCLEOTIDE SEQUENCE</scope>
    <source>
        <strain evidence="6">ZSA5</strain>
    </source>
</reference>
<accession>A0A089QF71</accession>
<proteinExistence type="predicted"/>
<protein>
    <submittedName>
        <fullName evidence="4 5">Galactofuranosyltransferase</fullName>
        <ecNumber evidence="4">2.4.1.-</ecNumber>
    </submittedName>
    <submittedName>
        <fullName evidence="6">Sugar transferase</fullName>
    </submittedName>
</protein>
<evidence type="ECO:0000256" key="1">
    <source>
        <dbReference type="ARBA" id="ARBA00022679"/>
    </source>
</evidence>
<dbReference type="RefSeq" id="WP_011475868.1">
    <property type="nucleotide sequence ID" value="NZ_CP007646.1"/>
</dbReference>
<dbReference type="PIRSF" id="PIRSF007023">
    <property type="entry name" value="UDP-Galf_transf"/>
    <property type="match status" value="1"/>
</dbReference>
<sequence length="335" mass="38699">MNNIIVSMYNKSQNEAGPKAKIDVENFLKIYDFKIQDFYFYGGRRAELVSYRQSLFDIPFRLKGRYENAIFQYPALNERTNKAIMRNLKKNSQKVYILIHDLESLRFKNGGNNFELDLLNMSDGVIAHNKKMIDWLRNNGVEVPIVDLEIFDYDNNIPLQENYIFDKSVCYAGNLNKATFLKEYEPDFKLTLFGPNFSPALMSKYIEYKGSLSPDELAKELLTQNFGLIWDGDSSKGCSGIYGEYLKYNNPHKTSLYLSSGMPIIIWREAALAEFVDKNKLGIVVDNLSQIKPILDKMTKEEYQEIKSNTIKIAHKLRSGFYIKKAITELGVIDQ</sequence>
<keyword evidence="1 4" id="KW-0808">Transferase</keyword>
<dbReference type="Proteomes" id="UP000029488">
    <property type="component" value="Chromosome"/>
</dbReference>
<dbReference type="EC" id="2.4.1.-" evidence="4"/>
<feature type="domain" description="Glucosyltransferase 3-like C-terminal" evidence="3">
    <location>
        <begin position="169"/>
        <end position="329"/>
    </location>
</feature>
<keyword evidence="4" id="KW-0328">Glycosyltransferase</keyword>
<feature type="domain" description="Glucosyltransferase 3-like N-terminal" evidence="2">
    <location>
        <begin position="3"/>
        <end position="150"/>
    </location>
</feature>
<evidence type="ECO:0000313" key="6">
    <source>
        <dbReference type="EMBL" id="WII29354.1"/>
    </source>
</evidence>
<dbReference type="EMBL" id="CP123971">
    <property type="protein sequence ID" value="WII29354.1"/>
    <property type="molecule type" value="Genomic_DNA"/>
</dbReference>
<dbReference type="Pfam" id="PF26334">
    <property type="entry name" value="Gtf3_N"/>
    <property type="match status" value="1"/>
</dbReference>
<evidence type="ECO:0000259" key="2">
    <source>
        <dbReference type="Pfam" id="PF26334"/>
    </source>
</evidence>
<dbReference type="KEGG" id="lsj:LSJ_0755"/>
<dbReference type="Pfam" id="PF26337">
    <property type="entry name" value="Gtf3_C"/>
    <property type="match status" value="1"/>
</dbReference>
<dbReference type="Proteomes" id="UP001231316">
    <property type="component" value="Chromosome"/>
</dbReference>
<dbReference type="Proteomes" id="UP000218139">
    <property type="component" value="Unassembled WGS sequence"/>
</dbReference>
<reference evidence="4 7" key="1">
    <citation type="journal article" date="2014" name="BMC Genomics">
        <title>Unusual genome complexity in Lactobacillus salivarius JCM1046.</title>
        <authorList>
            <person name="Raftis E.J."/>
            <person name="Forde B.M."/>
            <person name="Claesson M.J."/>
            <person name="O'Toole P.W."/>
        </authorList>
    </citation>
    <scope>NUCLEOTIDE SEQUENCE [LARGE SCALE GENOMIC DNA]</scope>
    <source>
        <strain evidence="4 7">JCM1046</strain>
    </source>
</reference>
<dbReference type="InterPro" id="IPR058591">
    <property type="entry name" value="Gtf3_N"/>
</dbReference>
<dbReference type="InterPro" id="IPR058592">
    <property type="entry name" value="Gtf3_C"/>
</dbReference>
<dbReference type="EMBL" id="CP007646">
    <property type="protein sequence ID" value="AIR10443.1"/>
    <property type="molecule type" value="Genomic_DNA"/>
</dbReference>
<dbReference type="EMBL" id="LXZO01000055">
    <property type="protein sequence ID" value="PAY48627.1"/>
    <property type="molecule type" value="Genomic_DNA"/>
</dbReference>
<evidence type="ECO:0000313" key="7">
    <source>
        <dbReference type="Proteomes" id="UP000029488"/>
    </source>
</evidence>
<dbReference type="GO" id="GO:0016757">
    <property type="term" value="F:glycosyltransferase activity"/>
    <property type="evidence" value="ECO:0007669"/>
    <property type="project" value="UniProtKB-KW"/>
</dbReference>
<reference evidence="5 8" key="2">
    <citation type="submission" date="2016-05" db="EMBL/GenBank/DDBJ databases">
        <authorList>
            <person name="Lee J.-Y."/>
            <person name="Kim E.B."/>
            <person name="Choi Y.-J."/>
        </authorList>
    </citation>
    <scope>NUCLEOTIDE SEQUENCE [LARGE SCALE GENOMIC DNA]</scope>
    <source>
        <strain evidence="5 8">KLA006</strain>
    </source>
</reference>
<evidence type="ECO:0000313" key="4">
    <source>
        <dbReference type="EMBL" id="AIR10443.1"/>
    </source>
</evidence>
<evidence type="ECO:0000259" key="3">
    <source>
        <dbReference type="Pfam" id="PF26337"/>
    </source>
</evidence>
<evidence type="ECO:0000313" key="8">
    <source>
        <dbReference type="Proteomes" id="UP000218139"/>
    </source>
</evidence>
<gene>
    <name evidence="5" type="ORF">A8C52_04830</name>
    <name evidence="4" type="ORF">LSJ_0755</name>
    <name evidence="6" type="ORF">QFE45_04400</name>
</gene>
<organism evidence="4 7">
    <name type="scientific">Ligilactobacillus salivarius</name>
    <dbReference type="NCBI Taxonomy" id="1624"/>
    <lineage>
        <taxon>Bacteria</taxon>
        <taxon>Bacillati</taxon>
        <taxon>Bacillota</taxon>
        <taxon>Bacilli</taxon>
        <taxon>Lactobacillales</taxon>
        <taxon>Lactobacillaceae</taxon>
        <taxon>Ligilactobacillus</taxon>
    </lineage>
</organism>